<dbReference type="HOGENOM" id="CLU_1343260_0_0_1"/>
<reference evidence="4 5" key="1">
    <citation type="submission" date="2013-03" db="EMBL/GenBank/DDBJ databases">
        <title>The Genome Sequence of Phialophora europaea CBS 101466.</title>
        <authorList>
            <consortium name="The Broad Institute Genomics Platform"/>
            <person name="Cuomo C."/>
            <person name="de Hoog S."/>
            <person name="Gorbushina A."/>
            <person name="Walker B."/>
            <person name="Young S.K."/>
            <person name="Zeng Q."/>
            <person name="Gargeya S."/>
            <person name="Fitzgerald M."/>
            <person name="Haas B."/>
            <person name="Abouelleil A."/>
            <person name="Allen A.W."/>
            <person name="Alvarado L."/>
            <person name="Arachchi H.M."/>
            <person name="Berlin A.M."/>
            <person name="Chapman S.B."/>
            <person name="Gainer-Dewar J."/>
            <person name="Goldberg J."/>
            <person name="Griggs A."/>
            <person name="Gujja S."/>
            <person name="Hansen M."/>
            <person name="Howarth C."/>
            <person name="Imamovic A."/>
            <person name="Ireland A."/>
            <person name="Larimer J."/>
            <person name="McCowan C."/>
            <person name="Murphy C."/>
            <person name="Pearson M."/>
            <person name="Poon T.W."/>
            <person name="Priest M."/>
            <person name="Roberts A."/>
            <person name="Saif S."/>
            <person name="Shea T."/>
            <person name="Sisk P."/>
            <person name="Sykes S."/>
            <person name="Wortman J."/>
            <person name="Nusbaum C."/>
            <person name="Birren B."/>
        </authorList>
    </citation>
    <scope>NUCLEOTIDE SEQUENCE [LARGE SCALE GENOMIC DNA]</scope>
    <source>
        <strain evidence="4 5">CBS 101466</strain>
    </source>
</reference>
<dbReference type="GO" id="GO:0005199">
    <property type="term" value="F:structural constituent of cell wall"/>
    <property type="evidence" value="ECO:0007669"/>
    <property type="project" value="InterPro"/>
</dbReference>
<gene>
    <name evidence="4" type="ORF">HMPREF1541_08866</name>
</gene>
<evidence type="ECO:0000256" key="3">
    <source>
        <dbReference type="SAM" id="SignalP"/>
    </source>
</evidence>
<feature type="compositionally biased region" description="Polar residues" evidence="2">
    <location>
        <begin position="96"/>
        <end position="106"/>
    </location>
</feature>
<feature type="chain" id="PRO_5004823682" evidence="3">
    <location>
        <begin position="17"/>
        <end position="180"/>
    </location>
</feature>
<organism evidence="4 5">
    <name type="scientific">Cyphellophora europaea (strain CBS 101466)</name>
    <name type="common">Phialophora europaea</name>
    <dbReference type="NCBI Taxonomy" id="1220924"/>
    <lineage>
        <taxon>Eukaryota</taxon>
        <taxon>Fungi</taxon>
        <taxon>Dikarya</taxon>
        <taxon>Ascomycota</taxon>
        <taxon>Pezizomycotina</taxon>
        <taxon>Eurotiomycetes</taxon>
        <taxon>Chaetothyriomycetidae</taxon>
        <taxon>Chaetothyriales</taxon>
        <taxon>Cyphellophoraceae</taxon>
        <taxon>Cyphellophora</taxon>
    </lineage>
</organism>
<dbReference type="InParanoid" id="W2RLK0"/>
<feature type="signal peptide" evidence="3">
    <location>
        <begin position="1"/>
        <end position="16"/>
    </location>
</feature>
<evidence type="ECO:0000313" key="5">
    <source>
        <dbReference type="Proteomes" id="UP000030752"/>
    </source>
</evidence>
<evidence type="ECO:0000256" key="2">
    <source>
        <dbReference type="SAM" id="MobiDB-lite"/>
    </source>
</evidence>
<proteinExistence type="predicted"/>
<protein>
    <submittedName>
        <fullName evidence="4">Uncharacterized protein</fullName>
    </submittedName>
</protein>
<name>W2RLK0_CYPE1</name>
<dbReference type="InterPro" id="IPR000420">
    <property type="entry name" value="Yeast_PIR_rpt"/>
</dbReference>
<evidence type="ECO:0000313" key="4">
    <source>
        <dbReference type="EMBL" id="ETN36588.1"/>
    </source>
</evidence>
<keyword evidence="5" id="KW-1185">Reference proteome</keyword>
<evidence type="ECO:0000256" key="1">
    <source>
        <dbReference type="ARBA" id="ARBA00022729"/>
    </source>
</evidence>
<dbReference type="OrthoDB" id="5429002at2759"/>
<keyword evidence="1 3" id="KW-0732">Signal</keyword>
<dbReference type="EMBL" id="KB822725">
    <property type="protein sequence ID" value="ETN36588.1"/>
    <property type="molecule type" value="Genomic_DNA"/>
</dbReference>
<dbReference type="AlphaFoldDB" id="W2RLK0"/>
<dbReference type="GeneID" id="19976205"/>
<dbReference type="VEuPathDB" id="FungiDB:HMPREF1541_08866"/>
<dbReference type="Proteomes" id="UP000030752">
    <property type="component" value="Unassembled WGS sequence"/>
</dbReference>
<feature type="region of interest" description="Disordered" evidence="2">
    <location>
        <begin position="96"/>
        <end position="155"/>
    </location>
</feature>
<dbReference type="PROSITE" id="PS50256">
    <property type="entry name" value="PIR_REPEAT_2"/>
    <property type="match status" value="1"/>
</dbReference>
<accession>W2RLK0</accession>
<feature type="compositionally biased region" description="Low complexity" evidence="2">
    <location>
        <begin position="136"/>
        <end position="149"/>
    </location>
</feature>
<dbReference type="RefSeq" id="XP_008721406.1">
    <property type="nucleotide sequence ID" value="XM_008723184.1"/>
</dbReference>
<dbReference type="Pfam" id="PF00399">
    <property type="entry name" value="PIR"/>
    <property type="match status" value="1"/>
</dbReference>
<sequence>MYRTVLLASVATLAAAQSAVTVDAVSQIGDGQIQAPTGPIQESSDAVPTVSTPASIATDTAPYSNPFTVYTSQTNEWGVITGMPTVVTSQPAVVTSQPSVETSQPVSPIHSYANSTTLQTSTTASETASETETESDTTSATSSAGSSPSVAPVNGNGADTNRVAGAGLALVLVSIGFFML</sequence>
<feature type="compositionally biased region" description="Low complexity" evidence="2">
    <location>
        <begin position="115"/>
        <end position="128"/>
    </location>
</feature>
<dbReference type="eggNOG" id="ENOG502RGAR">
    <property type="taxonomic scope" value="Eukaryota"/>
</dbReference>